<evidence type="ECO:0000313" key="3">
    <source>
        <dbReference type="Proteomes" id="UP000279194"/>
    </source>
</evidence>
<dbReference type="Proteomes" id="UP000279194">
    <property type="component" value="Unassembled WGS sequence"/>
</dbReference>
<dbReference type="RefSeq" id="WP_121835889.1">
    <property type="nucleotide sequence ID" value="NZ_CP163513.1"/>
</dbReference>
<proteinExistence type="predicted"/>
<keyword evidence="3" id="KW-1185">Reference proteome</keyword>
<comment type="caution">
    <text evidence="2">The sequence shown here is derived from an EMBL/GenBank/DDBJ whole genome shotgun (WGS) entry which is preliminary data.</text>
</comment>
<feature type="transmembrane region" description="Helical" evidence="1">
    <location>
        <begin position="72"/>
        <end position="92"/>
    </location>
</feature>
<keyword evidence="1" id="KW-0472">Membrane</keyword>
<dbReference type="AlphaFoldDB" id="A0A3L9DU26"/>
<dbReference type="OrthoDB" id="9902469at2"/>
<evidence type="ECO:0000256" key="1">
    <source>
        <dbReference type="SAM" id="Phobius"/>
    </source>
</evidence>
<protein>
    <submittedName>
        <fullName evidence="2">Uncharacterized protein</fullName>
    </submittedName>
</protein>
<gene>
    <name evidence="2" type="ORF">EAF07_07130</name>
</gene>
<dbReference type="EMBL" id="RCVM01000013">
    <property type="protein sequence ID" value="RLY02672.1"/>
    <property type="molecule type" value="Genomic_DNA"/>
</dbReference>
<feature type="transmembrane region" description="Helical" evidence="1">
    <location>
        <begin position="34"/>
        <end position="60"/>
    </location>
</feature>
<sequence>MIEFFFELLGMLVFEFADFVTEQKVAKQAKYRHFYFWGGWLSCLAVLIMTGIVGLTTWAIVAISLRDDNFRWMLLLGFFLLGLLLFSLRRFWRNLKIMWHLRRVYFNL</sequence>
<evidence type="ECO:0000313" key="2">
    <source>
        <dbReference type="EMBL" id="RLY02672.1"/>
    </source>
</evidence>
<reference evidence="2 3" key="1">
    <citation type="submission" date="2018-10" db="EMBL/GenBank/DDBJ databases">
        <title>Streptococcus hillyeri sp. nov., isolated from equine tracheal sample.</title>
        <authorList>
            <person name="Macfadyen A.C."/>
            <person name="Waller A."/>
            <person name="Paterson G.K."/>
        </authorList>
    </citation>
    <scope>NUCLEOTIDE SEQUENCE [LARGE SCALE GENOMIC DNA]</scope>
    <source>
        <strain evidence="2 3">28462</strain>
    </source>
</reference>
<keyword evidence="1" id="KW-0812">Transmembrane</keyword>
<name>A0A3L9DU26_9STRE</name>
<accession>A0A3L9DU26</accession>
<organism evidence="2 3">
    <name type="scientific">Streptococcus hillyeri</name>
    <dbReference type="NCBI Taxonomy" id="2282420"/>
    <lineage>
        <taxon>Bacteria</taxon>
        <taxon>Bacillati</taxon>
        <taxon>Bacillota</taxon>
        <taxon>Bacilli</taxon>
        <taxon>Lactobacillales</taxon>
        <taxon>Streptococcaceae</taxon>
        <taxon>Streptococcus</taxon>
    </lineage>
</organism>
<keyword evidence="1" id="KW-1133">Transmembrane helix</keyword>